<evidence type="ECO:0000313" key="3">
    <source>
        <dbReference type="Proteomes" id="UP000037558"/>
    </source>
</evidence>
<dbReference type="PATRIC" id="fig|284581.3.peg.3339"/>
<sequence length="107" mass="12218">MLFRVFLLVTLFFINLPIGFGALWELLTIFGDGTFVAFLGKACLFWVIIYVAGFIVEQGNVEEPDSTDVRADAGLLDSYLIDFLFALPSFTYATVNRIFRFVFRKKK</sequence>
<protein>
    <submittedName>
        <fullName evidence="2">Uncharacterized protein</fullName>
    </submittedName>
</protein>
<keyword evidence="1" id="KW-0812">Transmembrane</keyword>
<feature type="transmembrane region" description="Helical" evidence="1">
    <location>
        <begin position="34"/>
        <end position="56"/>
    </location>
</feature>
<organism evidence="2 3">
    <name type="scientific">Priestia koreensis</name>
    <dbReference type="NCBI Taxonomy" id="284581"/>
    <lineage>
        <taxon>Bacteria</taxon>
        <taxon>Bacillati</taxon>
        <taxon>Bacillota</taxon>
        <taxon>Bacilli</taxon>
        <taxon>Bacillales</taxon>
        <taxon>Bacillaceae</taxon>
        <taxon>Priestia</taxon>
    </lineage>
</organism>
<evidence type="ECO:0000256" key="1">
    <source>
        <dbReference type="SAM" id="Phobius"/>
    </source>
</evidence>
<keyword evidence="3" id="KW-1185">Reference proteome</keyword>
<evidence type="ECO:0000313" key="2">
    <source>
        <dbReference type="EMBL" id="KOO37235.1"/>
    </source>
</evidence>
<dbReference type="AlphaFoldDB" id="A0A0M0KEG2"/>
<reference evidence="3" key="1">
    <citation type="submission" date="2015-08" db="EMBL/GenBank/DDBJ databases">
        <title>Fjat-14210 dsm16467.</title>
        <authorList>
            <person name="Liu B."/>
            <person name="Wang J."/>
            <person name="Zhu Y."/>
            <person name="Liu G."/>
            <person name="Chen Q."/>
            <person name="Chen Z."/>
            <person name="Lan J."/>
            <person name="Che J."/>
            <person name="Ge C."/>
            <person name="Shi H."/>
            <person name="Pan Z."/>
            <person name="Liu X."/>
        </authorList>
    </citation>
    <scope>NUCLEOTIDE SEQUENCE [LARGE SCALE GENOMIC DNA]</scope>
    <source>
        <strain evidence="3">DSM 16467</strain>
    </source>
</reference>
<gene>
    <name evidence="2" type="ORF">AMD01_22430</name>
</gene>
<keyword evidence="1" id="KW-1133">Transmembrane helix</keyword>
<dbReference type="STRING" id="284581.AMD01_22430"/>
<comment type="caution">
    <text evidence="2">The sequence shown here is derived from an EMBL/GenBank/DDBJ whole genome shotgun (WGS) entry which is preliminary data.</text>
</comment>
<dbReference type="Proteomes" id="UP000037558">
    <property type="component" value="Unassembled WGS sequence"/>
</dbReference>
<proteinExistence type="predicted"/>
<accession>A0A0M0KEG2</accession>
<feature type="transmembrane region" description="Helical" evidence="1">
    <location>
        <begin position="76"/>
        <end position="99"/>
    </location>
</feature>
<keyword evidence="1" id="KW-0472">Membrane</keyword>
<dbReference type="EMBL" id="LILC01000037">
    <property type="protein sequence ID" value="KOO37235.1"/>
    <property type="molecule type" value="Genomic_DNA"/>
</dbReference>
<feature type="transmembrane region" description="Helical" evidence="1">
    <location>
        <begin position="6"/>
        <end position="27"/>
    </location>
</feature>
<dbReference type="RefSeq" id="WP_053403669.1">
    <property type="nucleotide sequence ID" value="NZ_JAUKEN010000003.1"/>
</dbReference>
<name>A0A0M0KEG2_9BACI</name>